<organism evidence="2 3">
    <name type="scientific">Actinomadura parmotrematis</name>
    <dbReference type="NCBI Taxonomy" id="2864039"/>
    <lineage>
        <taxon>Bacteria</taxon>
        <taxon>Bacillati</taxon>
        <taxon>Actinomycetota</taxon>
        <taxon>Actinomycetes</taxon>
        <taxon>Streptosporangiales</taxon>
        <taxon>Thermomonosporaceae</taxon>
        <taxon>Actinomadura</taxon>
    </lineage>
</organism>
<sequence>MTKPSNYICQWDAILNLEQLCSRGAAMGESHFIIGVDLDGVVADFYSYMRKVAAEWTGKDIDTLPTGVSWGLPEWGIGGEYASLHHFAVTQRELFSRVDPMPGAALTLREFSKMEDVRIRIITHRLLIPNFHKMAVEQTVGWLDYHGIPYSDLCFMQEKGAVGADVYLEDGPENIKKLSEEDKRVIIFSNSTNIRITDPPAGRAQNWTAAKTLLMNEYREYKSRIRGQELQ</sequence>
<dbReference type="Pfam" id="PF06941">
    <property type="entry name" value="NT5C"/>
    <property type="match status" value="1"/>
</dbReference>
<keyword evidence="3" id="KW-1185">Reference proteome</keyword>
<proteinExistence type="inferred from homology"/>
<dbReference type="EMBL" id="JAIBOA010000004">
    <property type="protein sequence ID" value="MBW8482257.1"/>
    <property type="molecule type" value="Genomic_DNA"/>
</dbReference>
<evidence type="ECO:0000256" key="1">
    <source>
        <dbReference type="ARBA" id="ARBA00009589"/>
    </source>
</evidence>
<dbReference type="InterPro" id="IPR010708">
    <property type="entry name" value="5'(3')-deoxyribonucleotidase"/>
</dbReference>
<gene>
    <name evidence="2" type="ORF">K1Y72_07755</name>
</gene>
<dbReference type="PANTHER" id="PTHR16504:SF4">
    <property type="entry name" value="5'(3')-DEOXYRIBONUCLEOTIDASE"/>
    <property type="match status" value="1"/>
</dbReference>
<name>A0ABS7FPG0_9ACTN</name>
<evidence type="ECO:0000313" key="3">
    <source>
        <dbReference type="Proteomes" id="UP000774570"/>
    </source>
</evidence>
<reference evidence="2 3" key="1">
    <citation type="submission" date="2021-07" db="EMBL/GenBank/DDBJ databases">
        <title>Actinomadura sp. PM05-2 isolated from lichen.</title>
        <authorList>
            <person name="Somphong A."/>
            <person name="Phongsopitanun W."/>
            <person name="Tanasupawat S."/>
            <person name="Peongsungnone V."/>
        </authorList>
    </citation>
    <scope>NUCLEOTIDE SEQUENCE [LARGE SCALE GENOMIC DNA]</scope>
    <source>
        <strain evidence="2 3">PM05-2</strain>
    </source>
</reference>
<accession>A0ABS7FPG0</accession>
<comment type="caution">
    <text evidence="2">The sequence shown here is derived from an EMBL/GenBank/DDBJ whole genome shotgun (WGS) entry which is preliminary data.</text>
</comment>
<comment type="similarity">
    <text evidence="1">Belongs to the 5'(3')-deoxyribonucleotidase family.</text>
</comment>
<dbReference type="RefSeq" id="WP_220164683.1">
    <property type="nucleotide sequence ID" value="NZ_JAIBOA010000004.1"/>
</dbReference>
<protein>
    <recommendedName>
        <fullName evidence="4">5'-nucleotidase</fullName>
    </recommendedName>
</protein>
<dbReference type="InterPro" id="IPR036412">
    <property type="entry name" value="HAD-like_sf"/>
</dbReference>
<evidence type="ECO:0000313" key="2">
    <source>
        <dbReference type="EMBL" id="MBW8482257.1"/>
    </source>
</evidence>
<dbReference type="InterPro" id="IPR023214">
    <property type="entry name" value="HAD_sf"/>
</dbReference>
<dbReference type="SUPFAM" id="SSF56784">
    <property type="entry name" value="HAD-like"/>
    <property type="match status" value="1"/>
</dbReference>
<dbReference type="Gene3D" id="3.40.50.1000">
    <property type="entry name" value="HAD superfamily/HAD-like"/>
    <property type="match status" value="1"/>
</dbReference>
<dbReference type="Proteomes" id="UP000774570">
    <property type="component" value="Unassembled WGS sequence"/>
</dbReference>
<dbReference type="PANTHER" id="PTHR16504">
    <property type="entry name" value="5'(3')-DEOXYRIBONUCLEOTIDASE"/>
    <property type="match status" value="1"/>
</dbReference>
<evidence type="ECO:0008006" key="4">
    <source>
        <dbReference type="Google" id="ProtNLM"/>
    </source>
</evidence>